<dbReference type="WBParaSite" id="L893_g15754.t1">
    <property type="protein sequence ID" value="L893_g15754.t1"/>
    <property type="gene ID" value="L893_g15754"/>
</dbReference>
<dbReference type="PRINTS" id="PR00783">
    <property type="entry name" value="MINTRINSICP"/>
</dbReference>
<comment type="function">
    <text evidence="7">Aquaglyceroporin that may modulate the water content and osmolytes during anhydrobiosis.</text>
</comment>
<evidence type="ECO:0000256" key="9">
    <source>
        <dbReference type="SAM" id="Phobius"/>
    </source>
</evidence>
<evidence type="ECO:0000256" key="8">
    <source>
        <dbReference type="RuleBase" id="RU000477"/>
    </source>
</evidence>
<dbReference type="Proteomes" id="UP000095287">
    <property type="component" value="Unplaced"/>
</dbReference>
<comment type="similarity">
    <text evidence="2 8">Belongs to the MIP/aquaporin (TC 1.A.8) family.</text>
</comment>
<organism evidence="10 11">
    <name type="scientific">Steinernema glaseri</name>
    <dbReference type="NCBI Taxonomy" id="37863"/>
    <lineage>
        <taxon>Eukaryota</taxon>
        <taxon>Metazoa</taxon>
        <taxon>Ecdysozoa</taxon>
        <taxon>Nematoda</taxon>
        <taxon>Chromadorea</taxon>
        <taxon>Rhabditida</taxon>
        <taxon>Tylenchina</taxon>
        <taxon>Panagrolaimomorpha</taxon>
        <taxon>Strongyloidoidea</taxon>
        <taxon>Steinernematidae</taxon>
        <taxon>Steinernema</taxon>
    </lineage>
</organism>
<sequence>MIRTVFHNAIDYPIDVLTILTMLVHIWPLKKEQRKSWKSELLESKAISGGYTACCKTRSHVRTPPLSVHSLIPSRNAQHKAHFSTGVFRVLRDFSITGHRRTLCSQCNTQQKGSGFVNPAVSLVFFSFGELPPIKFIVFVIAQCLAAVCASVLVLIIYYDAIVHFDGGPQEFAFGNGTSAHLFAAFPADYLTLRGALVDQIIASALFIFLIVFISDPHHGIPELAQPHLFGVAFAAVATGIGINAGYPLNPADILSRIFIYVCVGYGPHVFEPLNGAWIWVPVVSPLVGALVGGWFYKLTIGTALKFRG</sequence>
<dbReference type="Pfam" id="PF00230">
    <property type="entry name" value="MIP"/>
    <property type="match status" value="1"/>
</dbReference>
<dbReference type="GO" id="GO:0016323">
    <property type="term" value="C:basolateral plasma membrane"/>
    <property type="evidence" value="ECO:0007669"/>
    <property type="project" value="TreeGrafter"/>
</dbReference>
<dbReference type="PANTHER" id="PTHR43829">
    <property type="entry name" value="AQUAPORIN OR AQUAGLYCEROPORIN RELATED"/>
    <property type="match status" value="1"/>
</dbReference>
<feature type="transmembrane region" description="Helical" evidence="9">
    <location>
        <begin position="136"/>
        <end position="159"/>
    </location>
</feature>
<evidence type="ECO:0000256" key="6">
    <source>
        <dbReference type="ARBA" id="ARBA00023136"/>
    </source>
</evidence>
<evidence type="ECO:0000256" key="7">
    <source>
        <dbReference type="ARBA" id="ARBA00045280"/>
    </source>
</evidence>
<evidence type="ECO:0000256" key="4">
    <source>
        <dbReference type="ARBA" id="ARBA00022692"/>
    </source>
</evidence>
<reference evidence="11" key="1">
    <citation type="submission" date="2016-11" db="UniProtKB">
        <authorList>
            <consortium name="WormBaseParasite"/>
        </authorList>
    </citation>
    <scope>IDENTIFICATION</scope>
</reference>
<protein>
    <submittedName>
        <fullName evidence="11">Aquaporin</fullName>
    </submittedName>
</protein>
<dbReference type="Gene3D" id="1.20.1080.10">
    <property type="entry name" value="Glycerol uptake facilitator protein"/>
    <property type="match status" value="1"/>
</dbReference>
<feature type="transmembrane region" description="Helical" evidence="9">
    <location>
        <begin position="197"/>
        <end position="215"/>
    </location>
</feature>
<keyword evidence="4 8" id="KW-0812">Transmembrane</keyword>
<dbReference type="InterPro" id="IPR023271">
    <property type="entry name" value="Aquaporin-like"/>
</dbReference>
<keyword evidence="5 9" id="KW-1133">Transmembrane helix</keyword>
<dbReference type="SUPFAM" id="SSF81338">
    <property type="entry name" value="Aquaporin-like"/>
    <property type="match status" value="1"/>
</dbReference>
<evidence type="ECO:0000256" key="2">
    <source>
        <dbReference type="ARBA" id="ARBA00006175"/>
    </source>
</evidence>
<proteinExistence type="inferred from homology"/>
<comment type="subcellular location">
    <subcellularLocation>
        <location evidence="1">Membrane</location>
        <topology evidence="1">Multi-pass membrane protein</topology>
    </subcellularLocation>
</comment>
<accession>A0A1I7YFB8</accession>
<dbReference type="InterPro" id="IPR000425">
    <property type="entry name" value="MIP"/>
</dbReference>
<dbReference type="AlphaFoldDB" id="A0A1I7YFB8"/>
<dbReference type="PANTHER" id="PTHR43829:SF9">
    <property type="entry name" value="AQUAPORIN-9"/>
    <property type="match status" value="1"/>
</dbReference>
<keyword evidence="3 8" id="KW-0813">Transport</keyword>
<evidence type="ECO:0000256" key="3">
    <source>
        <dbReference type="ARBA" id="ARBA00022448"/>
    </source>
</evidence>
<keyword evidence="10" id="KW-1185">Reference proteome</keyword>
<keyword evidence="6 9" id="KW-0472">Membrane</keyword>
<dbReference type="GO" id="GO:0015250">
    <property type="term" value="F:water channel activity"/>
    <property type="evidence" value="ECO:0007669"/>
    <property type="project" value="TreeGrafter"/>
</dbReference>
<dbReference type="InterPro" id="IPR050363">
    <property type="entry name" value="MIP/Aquaporin"/>
</dbReference>
<evidence type="ECO:0000313" key="11">
    <source>
        <dbReference type="WBParaSite" id="L893_g15754.t1"/>
    </source>
</evidence>
<evidence type="ECO:0000256" key="1">
    <source>
        <dbReference type="ARBA" id="ARBA00004141"/>
    </source>
</evidence>
<evidence type="ECO:0000256" key="5">
    <source>
        <dbReference type="ARBA" id="ARBA00022989"/>
    </source>
</evidence>
<feature type="transmembrane region" description="Helical" evidence="9">
    <location>
        <begin position="227"/>
        <end position="247"/>
    </location>
</feature>
<name>A0A1I7YFB8_9BILA</name>
<dbReference type="GO" id="GO:0015254">
    <property type="term" value="F:glycerol channel activity"/>
    <property type="evidence" value="ECO:0007669"/>
    <property type="project" value="TreeGrafter"/>
</dbReference>
<feature type="transmembrane region" description="Helical" evidence="9">
    <location>
        <begin position="277"/>
        <end position="297"/>
    </location>
</feature>
<feature type="transmembrane region" description="Helical" evidence="9">
    <location>
        <begin position="12"/>
        <end position="29"/>
    </location>
</feature>
<evidence type="ECO:0000313" key="10">
    <source>
        <dbReference type="Proteomes" id="UP000095287"/>
    </source>
</evidence>